<feature type="region of interest" description="Disordered" evidence="1">
    <location>
        <begin position="65"/>
        <end position="89"/>
    </location>
</feature>
<accession>A0A4Y2S5D1</accession>
<name>A0A4Y2S5D1_ARAVE</name>
<dbReference type="EMBL" id="BGPR01019957">
    <property type="protein sequence ID" value="GBN83434.1"/>
    <property type="molecule type" value="Genomic_DNA"/>
</dbReference>
<evidence type="ECO:0000256" key="1">
    <source>
        <dbReference type="SAM" id="MobiDB-lite"/>
    </source>
</evidence>
<evidence type="ECO:0000313" key="3">
    <source>
        <dbReference type="Proteomes" id="UP000499080"/>
    </source>
</evidence>
<dbReference type="Proteomes" id="UP000499080">
    <property type="component" value="Unassembled WGS sequence"/>
</dbReference>
<gene>
    <name evidence="2" type="ORF">AVEN_264565_1</name>
</gene>
<evidence type="ECO:0000313" key="2">
    <source>
        <dbReference type="EMBL" id="GBN83434.1"/>
    </source>
</evidence>
<protein>
    <submittedName>
        <fullName evidence="2">Uncharacterized protein</fullName>
    </submittedName>
</protein>
<feature type="compositionally biased region" description="Polar residues" evidence="1">
    <location>
        <begin position="69"/>
        <end position="82"/>
    </location>
</feature>
<reference evidence="2 3" key="1">
    <citation type="journal article" date="2019" name="Sci. Rep.">
        <title>Orb-weaving spider Araneus ventricosus genome elucidates the spidroin gene catalogue.</title>
        <authorList>
            <person name="Kono N."/>
            <person name="Nakamura H."/>
            <person name="Ohtoshi R."/>
            <person name="Moran D.A.P."/>
            <person name="Shinohara A."/>
            <person name="Yoshida Y."/>
            <person name="Fujiwara M."/>
            <person name="Mori M."/>
            <person name="Tomita M."/>
            <person name="Arakawa K."/>
        </authorList>
    </citation>
    <scope>NUCLEOTIDE SEQUENCE [LARGE SCALE GENOMIC DNA]</scope>
</reference>
<proteinExistence type="predicted"/>
<organism evidence="2 3">
    <name type="scientific">Araneus ventricosus</name>
    <name type="common">Orbweaver spider</name>
    <name type="synonym">Epeira ventricosa</name>
    <dbReference type="NCBI Taxonomy" id="182803"/>
    <lineage>
        <taxon>Eukaryota</taxon>
        <taxon>Metazoa</taxon>
        <taxon>Ecdysozoa</taxon>
        <taxon>Arthropoda</taxon>
        <taxon>Chelicerata</taxon>
        <taxon>Arachnida</taxon>
        <taxon>Araneae</taxon>
        <taxon>Araneomorphae</taxon>
        <taxon>Entelegynae</taxon>
        <taxon>Araneoidea</taxon>
        <taxon>Araneidae</taxon>
        <taxon>Araneus</taxon>
    </lineage>
</organism>
<sequence length="126" mass="13999">MTGLYSHRGLQRIGVERGFVGCLDRSREMSPNARPSKEASRRTVPTVCCRLLMCRGNSAIVRIPKDTESPSMISSDQGTDSCSKALDDTRTNPNRKAIQGWKCLLHAIEGVVWNWTAHLQVQTVSL</sequence>
<dbReference type="AlphaFoldDB" id="A0A4Y2S5D1"/>
<comment type="caution">
    <text evidence="2">The sequence shown here is derived from an EMBL/GenBank/DDBJ whole genome shotgun (WGS) entry which is preliminary data.</text>
</comment>
<keyword evidence="3" id="KW-1185">Reference proteome</keyword>